<dbReference type="AlphaFoldDB" id="A0A0K2ULY7"/>
<name>A0A0K2ULY7_LEPSM</name>
<dbReference type="EMBL" id="HACA01021350">
    <property type="protein sequence ID" value="CDW38711.1"/>
    <property type="molecule type" value="Transcribed_RNA"/>
</dbReference>
<proteinExistence type="predicted"/>
<reference evidence="1" key="1">
    <citation type="submission" date="2014-05" db="EMBL/GenBank/DDBJ databases">
        <authorList>
            <person name="Chronopoulou M."/>
        </authorList>
    </citation>
    <scope>NUCLEOTIDE SEQUENCE</scope>
    <source>
        <tissue evidence="1">Whole organism</tissue>
    </source>
</reference>
<protein>
    <submittedName>
        <fullName evidence="1">Uncharacterized protein</fullName>
    </submittedName>
</protein>
<accession>A0A0K2ULY7</accession>
<evidence type="ECO:0000313" key="1">
    <source>
        <dbReference type="EMBL" id="CDW38711.1"/>
    </source>
</evidence>
<sequence>MVSVGVFALKRLSQVLKEGIFSTIPAVHFGLNLLKTRNFRYLIGIHVWISFHNHSNLLS</sequence>
<organism evidence="1">
    <name type="scientific">Lepeophtheirus salmonis</name>
    <name type="common">Salmon louse</name>
    <name type="synonym">Caligus salmonis</name>
    <dbReference type="NCBI Taxonomy" id="72036"/>
    <lineage>
        <taxon>Eukaryota</taxon>
        <taxon>Metazoa</taxon>
        <taxon>Ecdysozoa</taxon>
        <taxon>Arthropoda</taxon>
        <taxon>Crustacea</taxon>
        <taxon>Multicrustacea</taxon>
        <taxon>Hexanauplia</taxon>
        <taxon>Copepoda</taxon>
        <taxon>Siphonostomatoida</taxon>
        <taxon>Caligidae</taxon>
        <taxon>Lepeophtheirus</taxon>
    </lineage>
</organism>